<name>B2I4R8_XYLF2</name>
<proteinExistence type="predicted"/>
<organism evidence="1 2">
    <name type="scientific">Xylella fastidiosa (strain M23)</name>
    <dbReference type="NCBI Taxonomy" id="405441"/>
    <lineage>
        <taxon>Bacteria</taxon>
        <taxon>Pseudomonadati</taxon>
        <taxon>Pseudomonadota</taxon>
        <taxon>Gammaproteobacteria</taxon>
        <taxon>Lysobacterales</taxon>
        <taxon>Lysobacteraceae</taxon>
        <taxon>Xylella</taxon>
    </lineage>
</organism>
<dbReference type="AlphaFoldDB" id="B2I4R8"/>
<gene>
    <name evidence="1" type="ordered locus">XfasM23_0931</name>
</gene>
<evidence type="ECO:0000313" key="1">
    <source>
        <dbReference type="EMBL" id="ACB92363.1"/>
    </source>
</evidence>
<sequence length="82" mass="9355">MLIQLPKLIFFMGWSIYPSCSLEAKGIAKLVLQMAGEDDKEKRECAFCLRLVVRAFSIMLINFIFCVLEQHAPTSLWIAEST</sequence>
<accession>B2I4R8</accession>
<evidence type="ECO:0000313" key="2">
    <source>
        <dbReference type="Proteomes" id="UP000001698"/>
    </source>
</evidence>
<reference evidence="1 2" key="1">
    <citation type="journal article" date="2010" name="J. Bacteriol.">
        <title>Whole genome sequences of two Xylella fastidiosa strains (M12 and M23) causing almond leaf scorch disease in California.</title>
        <authorList>
            <person name="Chen J."/>
            <person name="Xie G."/>
            <person name="Han S."/>
            <person name="Chertkov O."/>
            <person name="Sims D."/>
            <person name="Civerolo E.L."/>
        </authorList>
    </citation>
    <scope>NUCLEOTIDE SEQUENCE [LARGE SCALE GENOMIC DNA]</scope>
    <source>
        <strain evidence="1 2">M23</strain>
    </source>
</reference>
<dbReference type="Proteomes" id="UP000001698">
    <property type="component" value="Chromosome"/>
</dbReference>
<dbReference type="KEGG" id="xfn:XfasM23_0931"/>
<dbReference type="EMBL" id="CP001011">
    <property type="protein sequence ID" value="ACB92363.1"/>
    <property type="molecule type" value="Genomic_DNA"/>
</dbReference>
<dbReference type="HOGENOM" id="CLU_2557541_0_0_6"/>
<protein>
    <submittedName>
        <fullName evidence="1">Uncharacterized protein</fullName>
    </submittedName>
</protein>